<organism evidence="1">
    <name type="scientific">Arundo donax</name>
    <name type="common">Giant reed</name>
    <name type="synonym">Donax arundinaceus</name>
    <dbReference type="NCBI Taxonomy" id="35708"/>
    <lineage>
        <taxon>Eukaryota</taxon>
        <taxon>Viridiplantae</taxon>
        <taxon>Streptophyta</taxon>
        <taxon>Embryophyta</taxon>
        <taxon>Tracheophyta</taxon>
        <taxon>Spermatophyta</taxon>
        <taxon>Magnoliopsida</taxon>
        <taxon>Liliopsida</taxon>
        <taxon>Poales</taxon>
        <taxon>Poaceae</taxon>
        <taxon>PACMAD clade</taxon>
        <taxon>Arundinoideae</taxon>
        <taxon>Arundineae</taxon>
        <taxon>Arundo</taxon>
    </lineage>
</organism>
<sequence length="75" mass="8328">MHQPETRNPVEELEETLQCVPARPVLPAVRVRVPVLSGHADELREVQGEIAFYLQLFPLVSHVDSTLGEASQQGL</sequence>
<dbReference type="PANTHER" id="PTHR46604">
    <property type="entry name" value="PROTEIN MID1-COMPLEMENTING ACTIVITY 1"/>
    <property type="match status" value="1"/>
</dbReference>
<name>A0A0A9H5P3_ARUDO</name>
<protein>
    <submittedName>
        <fullName evidence="1">Uncharacterized protein</fullName>
    </submittedName>
</protein>
<dbReference type="PANTHER" id="PTHR46604:SF4">
    <property type="entry name" value="EXPRESSED PROTEIN"/>
    <property type="match status" value="1"/>
</dbReference>
<accession>A0A0A9H5P3</accession>
<dbReference type="AlphaFoldDB" id="A0A0A9H5P3"/>
<dbReference type="EMBL" id="GBRH01165824">
    <property type="protein sequence ID" value="JAE32072.1"/>
    <property type="molecule type" value="Transcribed_RNA"/>
</dbReference>
<proteinExistence type="predicted"/>
<reference evidence="1" key="2">
    <citation type="journal article" date="2015" name="Data Brief">
        <title>Shoot transcriptome of the giant reed, Arundo donax.</title>
        <authorList>
            <person name="Barrero R.A."/>
            <person name="Guerrero F.D."/>
            <person name="Moolhuijzen P."/>
            <person name="Goolsby J.A."/>
            <person name="Tidwell J."/>
            <person name="Bellgard S.E."/>
            <person name="Bellgard M.I."/>
        </authorList>
    </citation>
    <scope>NUCLEOTIDE SEQUENCE</scope>
    <source>
        <tissue evidence="1">Shoot tissue taken approximately 20 cm above the soil surface</tissue>
    </source>
</reference>
<evidence type="ECO:0000313" key="1">
    <source>
        <dbReference type="EMBL" id="JAE32072.1"/>
    </source>
</evidence>
<reference evidence="1" key="1">
    <citation type="submission" date="2014-09" db="EMBL/GenBank/DDBJ databases">
        <authorList>
            <person name="Magalhaes I.L.F."/>
            <person name="Oliveira U."/>
            <person name="Santos F.R."/>
            <person name="Vidigal T.H.D.A."/>
            <person name="Brescovit A.D."/>
            <person name="Santos A.J."/>
        </authorList>
    </citation>
    <scope>NUCLEOTIDE SEQUENCE</scope>
    <source>
        <tissue evidence="1">Shoot tissue taken approximately 20 cm above the soil surface</tissue>
    </source>
</reference>